<protein>
    <submittedName>
        <fullName evidence="2">Uncharacterized protein</fullName>
    </submittedName>
</protein>
<reference evidence="2" key="1">
    <citation type="submission" date="2023-04" db="EMBL/GenBank/DDBJ databases">
        <authorList>
            <consortium name="ELIXIR-Norway"/>
        </authorList>
    </citation>
    <scope>NUCLEOTIDE SEQUENCE [LARGE SCALE GENOMIC DNA]</scope>
</reference>
<proteinExistence type="predicted"/>
<evidence type="ECO:0000313" key="2">
    <source>
        <dbReference type="EMBL" id="CAI9181191.1"/>
    </source>
</evidence>
<feature type="region of interest" description="Disordered" evidence="1">
    <location>
        <begin position="1"/>
        <end position="88"/>
    </location>
</feature>
<gene>
    <name evidence="2" type="ORF">MRATA1EN1_LOCUS30153</name>
</gene>
<dbReference type="Proteomes" id="UP001176941">
    <property type="component" value="Chromosome X"/>
</dbReference>
<dbReference type="EMBL" id="OX460343">
    <property type="protein sequence ID" value="CAI9181191.1"/>
    <property type="molecule type" value="Genomic_DNA"/>
</dbReference>
<organism evidence="2 3">
    <name type="scientific">Rangifer tarandus platyrhynchus</name>
    <name type="common">Svalbard reindeer</name>
    <dbReference type="NCBI Taxonomy" id="3082113"/>
    <lineage>
        <taxon>Eukaryota</taxon>
        <taxon>Metazoa</taxon>
        <taxon>Chordata</taxon>
        <taxon>Craniata</taxon>
        <taxon>Vertebrata</taxon>
        <taxon>Euteleostomi</taxon>
        <taxon>Mammalia</taxon>
        <taxon>Eutheria</taxon>
        <taxon>Laurasiatheria</taxon>
        <taxon>Artiodactyla</taxon>
        <taxon>Ruminantia</taxon>
        <taxon>Pecora</taxon>
        <taxon>Cervidae</taxon>
        <taxon>Odocoileinae</taxon>
        <taxon>Rangifer</taxon>
    </lineage>
</organism>
<evidence type="ECO:0000256" key="1">
    <source>
        <dbReference type="SAM" id="MobiDB-lite"/>
    </source>
</evidence>
<keyword evidence="3" id="KW-1185">Reference proteome</keyword>
<evidence type="ECO:0000313" key="3">
    <source>
        <dbReference type="Proteomes" id="UP001176941"/>
    </source>
</evidence>
<accession>A0ABN9A704</accession>
<sequence length="134" mass="14604">MGREASSEPGRPPAYGRQGPCRWRSKGQRAETARELTLGNEVPSPPPPPQLRPGLQELGVCRGTPGAPTRGLRTPSGSPDFRDASSRGRARLDLGLEGEDRPKEKLPGCGAEIPRFRGWADRRRLFQKLKGQGP</sequence>
<name>A0ABN9A704_RANTA</name>